<name>E1QXC6_OLSUV</name>
<dbReference type="RefSeq" id="WP_013252530.1">
    <property type="nucleotide sequence ID" value="NC_014363.1"/>
</dbReference>
<dbReference type="InterPro" id="IPR051541">
    <property type="entry name" value="PTS_SugarTrans_NitroReg"/>
</dbReference>
<dbReference type="SUPFAM" id="SSF55804">
    <property type="entry name" value="Phoshotransferase/anion transport protein"/>
    <property type="match status" value="1"/>
</dbReference>
<dbReference type="Pfam" id="PF00359">
    <property type="entry name" value="PTS_EIIA_2"/>
    <property type="match status" value="1"/>
</dbReference>
<dbReference type="eggNOG" id="COG1762">
    <property type="taxonomic scope" value="Bacteria"/>
</dbReference>
<dbReference type="PANTHER" id="PTHR47738:SF3">
    <property type="entry name" value="PHOSPHOTRANSFERASE SYSTEM MANNITOL_FRUCTOSE-SPECIFIC IIA DOMAIN CONTAINING PROTEIN"/>
    <property type="match status" value="1"/>
</dbReference>
<dbReference type="EMBL" id="CP002106">
    <property type="protein sequence ID" value="ADK68779.1"/>
    <property type="molecule type" value="Genomic_DNA"/>
</dbReference>
<dbReference type="PATRIC" id="fig|633147.7.peg.1394"/>
<dbReference type="HOGENOM" id="CLU_072531_6_0_11"/>
<dbReference type="PANTHER" id="PTHR47738">
    <property type="entry name" value="PTS SYSTEM FRUCTOSE-LIKE EIIA COMPONENT-RELATED"/>
    <property type="match status" value="1"/>
</dbReference>
<dbReference type="CDD" id="cd00211">
    <property type="entry name" value="PTS_IIA_fru"/>
    <property type="match status" value="1"/>
</dbReference>
<feature type="domain" description="PTS EIIA type-2" evidence="1">
    <location>
        <begin position="1"/>
        <end position="147"/>
    </location>
</feature>
<dbReference type="AlphaFoldDB" id="E1QXC6"/>
<evidence type="ECO:0000313" key="3">
    <source>
        <dbReference type="Proteomes" id="UP000000333"/>
    </source>
</evidence>
<dbReference type="Gene3D" id="3.40.930.10">
    <property type="entry name" value="Mannitol-specific EII, Chain A"/>
    <property type="match status" value="1"/>
</dbReference>
<reference evidence="2 3" key="1">
    <citation type="journal article" date="2010" name="Stand. Genomic Sci.">
        <title>Complete genome sequence of Olsenella uli type strain (VPI D76D-27C).</title>
        <authorList>
            <person name="Goker M."/>
            <person name="Held B."/>
            <person name="Lucas S."/>
            <person name="Nolan M."/>
            <person name="Yasawong M."/>
            <person name="Glavina Del Rio T."/>
            <person name="Tice H."/>
            <person name="Cheng J.F."/>
            <person name="Bruce D."/>
            <person name="Detter J.C."/>
            <person name="Tapia R."/>
            <person name="Han C."/>
            <person name="Goodwin L."/>
            <person name="Pitluck S."/>
            <person name="Liolios K."/>
            <person name="Ivanova N."/>
            <person name="Mavromatis K."/>
            <person name="Mikhailova N."/>
            <person name="Pati A."/>
            <person name="Chen A."/>
            <person name="Palaniappan K."/>
            <person name="Land M."/>
            <person name="Hauser L."/>
            <person name="Chang Y.J."/>
            <person name="Jeffries C.D."/>
            <person name="Rohde M."/>
            <person name="Sikorski J."/>
            <person name="Pukall R."/>
            <person name="Woyke T."/>
            <person name="Bristow J."/>
            <person name="Eisen J.A."/>
            <person name="Markowitz V."/>
            <person name="Hugenholtz P."/>
            <person name="Kyrpides N.C."/>
            <person name="Klenk H.P."/>
            <person name="Lapidus A."/>
        </authorList>
    </citation>
    <scope>NUCLEOTIDE SEQUENCE [LARGE SCALE GENOMIC DNA]</scope>
    <source>
        <strain evidence="3">ATCC 49627 / DSM 7084 / CIP 109912 / JCM 12494 / NCIMB 702895 / VPI D76D-27C</strain>
    </source>
</reference>
<protein>
    <submittedName>
        <fullName evidence="2">Putative PTS IIA-like nitrogen-regulatory protein PtsN</fullName>
    </submittedName>
</protein>
<proteinExistence type="predicted"/>
<keyword evidence="3" id="KW-1185">Reference proteome</keyword>
<dbReference type="GeneID" id="78513069"/>
<evidence type="ECO:0000259" key="1">
    <source>
        <dbReference type="PROSITE" id="PS51094"/>
    </source>
</evidence>
<dbReference type="InterPro" id="IPR016152">
    <property type="entry name" value="PTrfase/Anion_transptr"/>
</dbReference>
<dbReference type="KEGG" id="ols:Olsu_1689"/>
<dbReference type="STRING" id="633147.Olsu_1689"/>
<dbReference type="PROSITE" id="PS51094">
    <property type="entry name" value="PTS_EIIA_TYPE_2"/>
    <property type="match status" value="1"/>
</dbReference>
<organism evidence="2 3">
    <name type="scientific">Olsenella uli (strain ATCC 49627 / DSM 7084 / CCUG 31166 / CIP 109912 / JCM 12494 / LMG 11480 / NCIMB 702895 / VPI D76D-27C)</name>
    <name type="common">Lactobacillus uli</name>
    <dbReference type="NCBI Taxonomy" id="633147"/>
    <lineage>
        <taxon>Bacteria</taxon>
        <taxon>Bacillati</taxon>
        <taxon>Actinomycetota</taxon>
        <taxon>Coriobacteriia</taxon>
        <taxon>Coriobacteriales</taxon>
        <taxon>Atopobiaceae</taxon>
        <taxon>Olsenella</taxon>
    </lineage>
</organism>
<accession>E1QXC6</accession>
<sequence length="149" mass="16441">MLLKEELVRVGLDAHDGEEALRKVAQGFVDAGYAKDSYPQAIVDREAVFPTALPAVAFDIAIPHCDPAHINEPAVSIVTLREPVELKMMGDPDTTLRPRVLFMLALEAHGQVEMLRRLMEVIQDQRLLEAIGACANAHELYVLMAEKIG</sequence>
<dbReference type="InterPro" id="IPR002178">
    <property type="entry name" value="PTS_EIIA_type-2_dom"/>
</dbReference>
<dbReference type="OrthoDB" id="3192919at2"/>
<gene>
    <name evidence="2" type="ordered locus">Olsu_1689</name>
</gene>
<dbReference type="Proteomes" id="UP000000333">
    <property type="component" value="Chromosome"/>
</dbReference>
<evidence type="ECO:0000313" key="2">
    <source>
        <dbReference type="EMBL" id="ADK68779.1"/>
    </source>
</evidence>